<dbReference type="Pfam" id="PF17820">
    <property type="entry name" value="PDZ_6"/>
    <property type="match status" value="1"/>
</dbReference>
<proteinExistence type="inferred from homology"/>
<protein>
    <recommendedName>
        <fullName evidence="6">PDZ domain-containing protein</fullName>
    </recommendedName>
</protein>
<dbReference type="PANTHER" id="PTHR32060:SF30">
    <property type="entry name" value="CARBOXY-TERMINAL PROCESSING PROTEASE CTPA"/>
    <property type="match status" value="1"/>
</dbReference>
<dbReference type="EMBL" id="UINC01004530">
    <property type="protein sequence ID" value="SVA15003.1"/>
    <property type="molecule type" value="Genomic_DNA"/>
</dbReference>
<dbReference type="PROSITE" id="PS50106">
    <property type="entry name" value="PDZ"/>
    <property type="match status" value="1"/>
</dbReference>
<dbReference type="GO" id="GO:0030288">
    <property type="term" value="C:outer membrane-bounded periplasmic space"/>
    <property type="evidence" value="ECO:0007669"/>
    <property type="project" value="TreeGrafter"/>
</dbReference>
<dbReference type="Gene3D" id="2.30.42.10">
    <property type="match status" value="1"/>
</dbReference>
<dbReference type="InterPro" id="IPR029045">
    <property type="entry name" value="ClpP/crotonase-like_dom_sf"/>
</dbReference>
<dbReference type="CDD" id="cd06782">
    <property type="entry name" value="cpPDZ_CPP-like"/>
    <property type="match status" value="1"/>
</dbReference>
<dbReference type="PANTHER" id="PTHR32060">
    <property type="entry name" value="TAIL-SPECIFIC PROTEASE"/>
    <property type="match status" value="1"/>
</dbReference>
<evidence type="ECO:0000256" key="5">
    <source>
        <dbReference type="SAM" id="Phobius"/>
    </source>
</evidence>
<dbReference type="InterPro" id="IPR005151">
    <property type="entry name" value="Tail-specific_protease"/>
</dbReference>
<dbReference type="GO" id="GO:0007165">
    <property type="term" value="P:signal transduction"/>
    <property type="evidence" value="ECO:0007669"/>
    <property type="project" value="TreeGrafter"/>
</dbReference>
<dbReference type="NCBIfam" id="TIGR00225">
    <property type="entry name" value="prc"/>
    <property type="match status" value="1"/>
</dbReference>
<dbReference type="Pfam" id="PF03572">
    <property type="entry name" value="Peptidase_S41"/>
    <property type="match status" value="1"/>
</dbReference>
<evidence type="ECO:0000313" key="7">
    <source>
        <dbReference type="EMBL" id="SVA15003.1"/>
    </source>
</evidence>
<dbReference type="SMART" id="SM00228">
    <property type="entry name" value="PDZ"/>
    <property type="match status" value="1"/>
</dbReference>
<dbReference type="GO" id="GO:0004175">
    <property type="term" value="F:endopeptidase activity"/>
    <property type="evidence" value="ECO:0007669"/>
    <property type="project" value="TreeGrafter"/>
</dbReference>
<keyword evidence="5" id="KW-0472">Membrane</keyword>
<keyword evidence="3" id="KW-0378">Hydrolase</keyword>
<gene>
    <name evidence="7" type="ORF">METZ01_LOCUS67857</name>
</gene>
<dbReference type="Gene3D" id="3.30.750.44">
    <property type="match status" value="1"/>
</dbReference>
<dbReference type="InterPro" id="IPR041489">
    <property type="entry name" value="PDZ_6"/>
</dbReference>
<dbReference type="AlphaFoldDB" id="A0A381TLV6"/>
<keyword evidence="2" id="KW-0645">Protease</keyword>
<evidence type="ECO:0000259" key="6">
    <source>
        <dbReference type="PROSITE" id="PS50106"/>
    </source>
</evidence>
<accession>A0A381TLV6</accession>
<reference evidence="7" key="1">
    <citation type="submission" date="2018-05" db="EMBL/GenBank/DDBJ databases">
        <authorList>
            <person name="Lanie J.A."/>
            <person name="Ng W.-L."/>
            <person name="Kazmierczak K.M."/>
            <person name="Andrzejewski T.M."/>
            <person name="Davidsen T.M."/>
            <person name="Wayne K.J."/>
            <person name="Tettelin H."/>
            <person name="Glass J.I."/>
            <person name="Rusch D."/>
            <person name="Podicherti R."/>
            <person name="Tsui H.-C.T."/>
            <person name="Winkler M.E."/>
        </authorList>
    </citation>
    <scope>NUCLEOTIDE SEQUENCE</scope>
</reference>
<evidence type="ECO:0000256" key="1">
    <source>
        <dbReference type="ARBA" id="ARBA00009179"/>
    </source>
</evidence>
<dbReference type="FunFam" id="2.30.42.10:FF:000063">
    <property type="entry name" value="Peptidase, S41 family"/>
    <property type="match status" value="1"/>
</dbReference>
<dbReference type="InterPro" id="IPR036034">
    <property type="entry name" value="PDZ_sf"/>
</dbReference>
<dbReference type="Gene3D" id="3.90.226.10">
    <property type="entry name" value="2-enoyl-CoA Hydratase, Chain A, domain 1"/>
    <property type="match status" value="1"/>
</dbReference>
<keyword evidence="5" id="KW-0812">Transmembrane</keyword>
<dbReference type="SUPFAM" id="SSF52096">
    <property type="entry name" value="ClpP/crotonase"/>
    <property type="match status" value="1"/>
</dbReference>
<name>A0A381TLV6_9ZZZZ</name>
<dbReference type="GO" id="GO:0006508">
    <property type="term" value="P:proteolysis"/>
    <property type="evidence" value="ECO:0007669"/>
    <property type="project" value="UniProtKB-KW"/>
</dbReference>
<dbReference type="SMART" id="SM00245">
    <property type="entry name" value="TSPc"/>
    <property type="match status" value="1"/>
</dbReference>
<feature type="domain" description="PDZ" evidence="6">
    <location>
        <begin position="96"/>
        <end position="161"/>
    </location>
</feature>
<dbReference type="CDD" id="cd07560">
    <property type="entry name" value="Peptidase_S41_CPP"/>
    <property type="match status" value="1"/>
</dbReference>
<organism evidence="7">
    <name type="scientific">marine metagenome</name>
    <dbReference type="NCBI Taxonomy" id="408172"/>
    <lineage>
        <taxon>unclassified sequences</taxon>
        <taxon>metagenomes</taxon>
        <taxon>ecological metagenomes</taxon>
    </lineage>
</organism>
<evidence type="ECO:0000256" key="3">
    <source>
        <dbReference type="ARBA" id="ARBA00022801"/>
    </source>
</evidence>
<feature type="transmembrane region" description="Helical" evidence="5">
    <location>
        <begin position="12"/>
        <end position="32"/>
    </location>
</feature>
<comment type="similarity">
    <text evidence="1">Belongs to the peptidase S41A family.</text>
</comment>
<dbReference type="InterPro" id="IPR004447">
    <property type="entry name" value="Peptidase_S41A"/>
</dbReference>
<keyword evidence="5" id="KW-1133">Transmembrane helix</keyword>
<evidence type="ECO:0000256" key="4">
    <source>
        <dbReference type="ARBA" id="ARBA00022825"/>
    </source>
</evidence>
<sequence length="538" mass="60484">MTKPQIRRVWPLVFSTVGGFLLAVFLFIPQLYSGNQNIYRVLKDKINVLQQIISYINLYYFDSVDMEKIMDGAFHGLMEGLDPHSTYIPAKEQENIDELFRGKFQGIGIEFDILHGYITVISPIPDSPSDRVGLQPGDKIIAINGNDAYKITKSQVMKKLRGRRNSAVDVTIQRIGLIDPFDVTIIRDDIPIHSVGAVTMINDKTGYISLRRFSATTEDEVRTALNKLDKRGFKRLVFDLRGNSGGFLNQAAAIANLFITTKDTLVYTRGKISEANQVFIADPTKGRDDFSLIILINRGSASASEIVSGAVQDLDRGLTVGETSFGKGLVQRQLPLVGGSAVRVTMARYYTPTGRLIQRPYENGNDMDYYKALYTKNRETIIDSLKELRPKYITRGGRIVYGGGGITPDIYIPYKNRTTLPTGNIIRHPKRPIFNFASIYVNKHLSDFDNFDLFQEYWQKAESVFPDFLTYLDKDSISYNVDSLSVDRSFLNNQIKSEIAGAIWGKNEAASIRLVTDNQIVEALNYFNEADALLGTVH</sequence>
<dbReference type="SUPFAM" id="SSF50156">
    <property type="entry name" value="PDZ domain-like"/>
    <property type="match status" value="1"/>
</dbReference>
<dbReference type="GO" id="GO:0008236">
    <property type="term" value="F:serine-type peptidase activity"/>
    <property type="evidence" value="ECO:0007669"/>
    <property type="project" value="UniProtKB-KW"/>
</dbReference>
<dbReference type="InterPro" id="IPR001478">
    <property type="entry name" value="PDZ"/>
</dbReference>
<evidence type="ECO:0000256" key="2">
    <source>
        <dbReference type="ARBA" id="ARBA00022670"/>
    </source>
</evidence>
<keyword evidence="4" id="KW-0720">Serine protease</keyword>